<gene>
    <name evidence="2" type="primary">jg7550</name>
    <name evidence="2" type="ORF">PAEG_LOCUS21807</name>
</gene>
<dbReference type="Proteomes" id="UP000838756">
    <property type="component" value="Unassembled WGS sequence"/>
</dbReference>
<name>A0A8S4S4S4_9NEOP</name>
<protein>
    <submittedName>
        <fullName evidence="2">Jg7550 protein</fullName>
    </submittedName>
</protein>
<evidence type="ECO:0000256" key="1">
    <source>
        <dbReference type="SAM" id="MobiDB-lite"/>
    </source>
</evidence>
<evidence type="ECO:0000313" key="2">
    <source>
        <dbReference type="EMBL" id="CAH2248844.1"/>
    </source>
</evidence>
<proteinExistence type="predicted"/>
<organism evidence="2 3">
    <name type="scientific">Pararge aegeria aegeria</name>
    <dbReference type="NCBI Taxonomy" id="348720"/>
    <lineage>
        <taxon>Eukaryota</taxon>
        <taxon>Metazoa</taxon>
        <taxon>Ecdysozoa</taxon>
        <taxon>Arthropoda</taxon>
        <taxon>Hexapoda</taxon>
        <taxon>Insecta</taxon>
        <taxon>Pterygota</taxon>
        <taxon>Neoptera</taxon>
        <taxon>Endopterygota</taxon>
        <taxon>Lepidoptera</taxon>
        <taxon>Glossata</taxon>
        <taxon>Ditrysia</taxon>
        <taxon>Papilionoidea</taxon>
        <taxon>Nymphalidae</taxon>
        <taxon>Satyrinae</taxon>
        <taxon>Satyrini</taxon>
        <taxon>Parargina</taxon>
        <taxon>Pararge</taxon>
    </lineage>
</organism>
<sequence>MLKKKEKSDEVLSSEPQQPDDDHHQSVKTVTTKKKKCLRYSTTEHRVLGGHILANFEIFYFSSKINEGAYDIDLKRNLLITSSG</sequence>
<feature type="compositionally biased region" description="Basic and acidic residues" evidence="1">
    <location>
        <begin position="1"/>
        <end position="10"/>
    </location>
</feature>
<dbReference type="EMBL" id="CAKXAJ010025988">
    <property type="protein sequence ID" value="CAH2248844.1"/>
    <property type="molecule type" value="Genomic_DNA"/>
</dbReference>
<accession>A0A8S4S4S4</accession>
<comment type="caution">
    <text evidence="2">The sequence shown here is derived from an EMBL/GenBank/DDBJ whole genome shotgun (WGS) entry which is preliminary data.</text>
</comment>
<keyword evidence="3" id="KW-1185">Reference proteome</keyword>
<feature type="region of interest" description="Disordered" evidence="1">
    <location>
        <begin position="1"/>
        <end position="29"/>
    </location>
</feature>
<dbReference type="AlphaFoldDB" id="A0A8S4S4S4"/>
<evidence type="ECO:0000313" key="3">
    <source>
        <dbReference type="Proteomes" id="UP000838756"/>
    </source>
</evidence>
<reference evidence="2" key="1">
    <citation type="submission" date="2022-03" db="EMBL/GenBank/DDBJ databases">
        <authorList>
            <person name="Lindestad O."/>
        </authorList>
    </citation>
    <scope>NUCLEOTIDE SEQUENCE</scope>
</reference>